<accession>A0A975SV08</accession>
<dbReference type="InterPro" id="IPR013549">
    <property type="entry name" value="DUF1731"/>
</dbReference>
<dbReference type="AlphaFoldDB" id="A0A975SV08"/>
<evidence type="ECO:0000259" key="1">
    <source>
        <dbReference type="Pfam" id="PF08338"/>
    </source>
</evidence>
<dbReference type="RefSeq" id="WP_216937310.1">
    <property type="nucleotide sequence ID" value="NZ_CP077062.1"/>
</dbReference>
<dbReference type="PANTHER" id="PTHR11092">
    <property type="entry name" value="SUGAR NUCLEOTIDE EPIMERASE RELATED"/>
    <property type="match status" value="1"/>
</dbReference>
<sequence length="122" mass="12809">MLLLFKAGLGGPVGPGTQYFSTISMPDWVRAATHLATHEGSSGVYNVSGPGATTNAEFGKELGRMLHRPSLLRAPAAPIRAVVGDVSSELLNSTRVEPARLLAEGFVFEHPTLNARLAAALT</sequence>
<evidence type="ECO:0000313" key="2">
    <source>
        <dbReference type="EMBL" id="QWZ06407.1"/>
    </source>
</evidence>
<proteinExistence type="predicted"/>
<dbReference type="Proteomes" id="UP000683575">
    <property type="component" value="Chromosome"/>
</dbReference>
<protein>
    <submittedName>
        <fullName evidence="2">DUF1731 domain-containing protein</fullName>
    </submittedName>
</protein>
<name>A0A975SV08_9ACTN</name>
<keyword evidence="3" id="KW-1185">Reference proteome</keyword>
<gene>
    <name evidence="2" type="ORF">KRR39_12435</name>
</gene>
<organism evidence="2 3">
    <name type="scientific">Nocardioides panacis</name>
    <dbReference type="NCBI Taxonomy" id="2849501"/>
    <lineage>
        <taxon>Bacteria</taxon>
        <taxon>Bacillati</taxon>
        <taxon>Actinomycetota</taxon>
        <taxon>Actinomycetes</taxon>
        <taxon>Propionibacteriales</taxon>
        <taxon>Nocardioidaceae</taxon>
        <taxon>Nocardioides</taxon>
    </lineage>
</organism>
<dbReference type="Pfam" id="PF08338">
    <property type="entry name" value="DUF1731"/>
    <property type="match status" value="1"/>
</dbReference>
<dbReference type="PANTHER" id="PTHR11092:SF0">
    <property type="entry name" value="EPIMERASE FAMILY PROTEIN SDR39U1"/>
    <property type="match status" value="1"/>
</dbReference>
<evidence type="ECO:0000313" key="3">
    <source>
        <dbReference type="Proteomes" id="UP000683575"/>
    </source>
</evidence>
<feature type="domain" description="DUF1731" evidence="1">
    <location>
        <begin position="74"/>
        <end position="119"/>
    </location>
</feature>
<reference evidence="2" key="1">
    <citation type="submission" date="2021-06" db="EMBL/GenBank/DDBJ databases">
        <title>Complete genome sequence of Nocardioides sp. G188.</title>
        <authorList>
            <person name="Im W.-T."/>
        </authorList>
    </citation>
    <scope>NUCLEOTIDE SEQUENCE</scope>
    <source>
        <strain evidence="2">G188</strain>
    </source>
</reference>
<dbReference type="EMBL" id="CP077062">
    <property type="protein sequence ID" value="QWZ06407.1"/>
    <property type="molecule type" value="Genomic_DNA"/>
</dbReference>
<dbReference type="KEGG" id="nps:KRR39_12435"/>